<keyword evidence="2" id="KW-1185">Reference proteome</keyword>
<protein>
    <submittedName>
        <fullName evidence="1">Uncharacterized protein</fullName>
    </submittedName>
</protein>
<dbReference type="HOGENOM" id="CLU_1197316_0_0_1"/>
<evidence type="ECO:0000313" key="1">
    <source>
        <dbReference type="EMBL" id="KEQ59543.1"/>
    </source>
</evidence>
<proteinExistence type="predicted"/>
<dbReference type="Proteomes" id="UP000030672">
    <property type="component" value="Unassembled WGS sequence"/>
</dbReference>
<organism evidence="1 2">
    <name type="scientific">Aureobasidium melanogenum (strain CBS 110374)</name>
    <name type="common">Aureobasidium pullulans var. melanogenum</name>
    <dbReference type="NCBI Taxonomy" id="1043003"/>
    <lineage>
        <taxon>Eukaryota</taxon>
        <taxon>Fungi</taxon>
        <taxon>Dikarya</taxon>
        <taxon>Ascomycota</taxon>
        <taxon>Pezizomycotina</taxon>
        <taxon>Dothideomycetes</taxon>
        <taxon>Dothideomycetidae</taxon>
        <taxon>Dothideales</taxon>
        <taxon>Saccotheciaceae</taxon>
        <taxon>Aureobasidium</taxon>
    </lineage>
</organism>
<reference evidence="1 2" key="1">
    <citation type="journal article" date="2014" name="BMC Genomics">
        <title>Genome sequencing of four Aureobasidium pullulans varieties: biotechnological potential, stress tolerance, and description of new species.</title>
        <authorList>
            <person name="Gostin Ar C."/>
            <person name="Ohm R.A."/>
            <person name="Kogej T."/>
            <person name="Sonjak S."/>
            <person name="Turk M."/>
            <person name="Zajc J."/>
            <person name="Zalar P."/>
            <person name="Grube M."/>
            <person name="Sun H."/>
            <person name="Han J."/>
            <person name="Sharma A."/>
            <person name="Chiniquy J."/>
            <person name="Ngan C.Y."/>
            <person name="Lipzen A."/>
            <person name="Barry K."/>
            <person name="Grigoriev I.V."/>
            <person name="Gunde-Cimerman N."/>
        </authorList>
    </citation>
    <scope>NUCLEOTIDE SEQUENCE [LARGE SCALE GENOMIC DNA]</scope>
    <source>
        <strain evidence="1 2">CBS 110374</strain>
    </source>
</reference>
<gene>
    <name evidence="1" type="ORF">M437DRAFT_56476</name>
</gene>
<dbReference type="EMBL" id="KL584847">
    <property type="protein sequence ID" value="KEQ59543.1"/>
    <property type="molecule type" value="Genomic_DNA"/>
</dbReference>
<feature type="non-terminal residue" evidence="1">
    <location>
        <position position="1"/>
    </location>
</feature>
<dbReference type="RefSeq" id="XP_040876566.1">
    <property type="nucleotide sequence ID" value="XM_041023058.1"/>
</dbReference>
<dbReference type="AlphaFoldDB" id="A0A074VGE5"/>
<evidence type="ECO:0000313" key="2">
    <source>
        <dbReference type="Proteomes" id="UP000030672"/>
    </source>
</evidence>
<accession>A0A074VGE5</accession>
<name>A0A074VGE5_AURM1</name>
<sequence>STMTSARNSTVSTHSVADAHLLALLEGKQYLGQINDKGSRLSALFPTKLLETILVIPSNVRQSEDEMAGDELSATSFDDMQRSVQIIGLPKPEKVKPRMSHHFESEHIINDDDPAEGPDYDSEPQMQYLVPSRPNALSPECRQQGCGYRHPTYYGGACERVGSCGYGRGYGGPQRPPQAYFPGGRRQRRYGGGYYYGAGGCGYGRGGYPGCGPDYTQRPMLVRRHGGFCCCC</sequence>
<dbReference type="GeneID" id="63916431"/>